<keyword evidence="2" id="KW-0472">Membrane</keyword>
<protein>
    <submittedName>
        <fullName evidence="3">Uncharacterized protein</fullName>
    </submittedName>
</protein>
<keyword evidence="2" id="KW-1133">Transmembrane helix</keyword>
<comment type="caution">
    <text evidence="3">The sequence shown here is derived from an EMBL/GenBank/DDBJ whole genome shotgun (WGS) entry which is preliminary data.</text>
</comment>
<organism evidence="3 4">
    <name type="scientific">Mizuhopecten yessoensis</name>
    <name type="common">Japanese scallop</name>
    <name type="synonym">Patinopecten yessoensis</name>
    <dbReference type="NCBI Taxonomy" id="6573"/>
    <lineage>
        <taxon>Eukaryota</taxon>
        <taxon>Metazoa</taxon>
        <taxon>Spiralia</taxon>
        <taxon>Lophotrochozoa</taxon>
        <taxon>Mollusca</taxon>
        <taxon>Bivalvia</taxon>
        <taxon>Autobranchia</taxon>
        <taxon>Pteriomorphia</taxon>
        <taxon>Pectinida</taxon>
        <taxon>Pectinoidea</taxon>
        <taxon>Pectinidae</taxon>
        <taxon>Mizuhopecten</taxon>
    </lineage>
</organism>
<evidence type="ECO:0000256" key="1">
    <source>
        <dbReference type="SAM" id="MobiDB-lite"/>
    </source>
</evidence>
<reference evidence="3 4" key="1">
    <citation type="journal article" date="2017" name="Nat. Ecol. Evol.">
        <title>Scallop genome provides insights into evolution of bilaterian karyotype and development.</title>
        <authorList>
            <person name="Wang S."/>
            <person name="Zhang J."/>
            <person name="Jiao W."/>
            <person name="Li J."/>
            <person name="Xun X."/>
            <person name="Sun Y."/>
            <person name="Guo X."/>
            <person name="Huan P."/>
            <person name="Dong B."/>
            <person name="Zhang L."/>
            <person name="Hu X."/>
            <person name="Sun X."/>
            <person name="Wang J."/>
            <person name="Zhao C."/>
            <person name="Wang Y."/>
            <person name="Wang D."/>
            <person name="Huang X."/>
            <person name="Wang R."/>
            <person name="Lv J."/>
            <person name="Li Y."/>
            <person name="Zhang Z."/>
            <person name="Liu B."/>
            <person name="Lu W."/>
            <person name="Hui Y."/>
            <person name="Liang J."/>
            <person name="Zhou Z."/>
            <person name="Hou R."/>
            <person name="Li X."/>
            <person name="Liu Y."/>
            <person name="Li H."/>
            <person name="Ning X."/>
            <person name="Lin Y."/>
            <person name="Zhao L."/>
            <person name="Xing Q."/>
            <person name="Dou J."/>
            <person name="Li Y."/>
            <person name="Mao J."/>
            <person name="Guo H."/>
            <person name="Dou H."/>
            <person name="Li T."/>
            <person name="Mu C."/>
            <person name="Jiang W."/>
            <person name="Fu Q."/>
            <person name="Fu X."/>
            <person name="Miao Y."/>
            <person name="Liu J."/>
            <person name="Yu Q."/>
            <person name="Li R."/>
            <person name="Liao H."/>
            <person name="Li X."/>
            <person name="Kong Y."/>
            <person name="Jiang Z."/>
            <person name="Chourrout D."/>
            <person name="Li R."/>
            <person name="Bao Z."/>
        </authorList>
    </citation>
    <scope>NUCLEOTIDE SEQUENCE [LARGE SCALE GENOMIC DNA]</scope>
    <source>
        <strain evidence="3 4">PY_sf001</strain>
    </source>
</reference>
<feature type="region of interest" description="Disordered" evidence="1">
    <location>
        <begin position="1"/>
        <end position="23"/>
    </location>
</feature>
<feature type="transmembrane region" description="Helical" evidence="2">
    <location>
        <begin position="95"/>
        <end position="119"/>
    </location>
</feature>
<dbReference type="OrthoDB" id="6153794at2759"/>
<dbReference type="EMBL" id="NEDP02003088">
    <property type="protein sequence ID" value="OWF49526.1"/>
    <property type="molecule type" value="Genomic_DNA"/>
</dbReference>
<gene>
    <name evidence="3" type="ORF">KP79_PYT17490</name>
</gene>
<evidence type="ECO:0000256" key="2">
    <source>
        <dbReference type="SAM" id="Phobius"/>
    </source>
</evidence>
<feature type="transmembrane region" description="Helical" evidence="2">
    <location>
        <begin position="131"/>
        <end position="154"/>
    </location>
</feature>
<name>A0A210QLC8_MIZYE</name>
<sequence>MASMNANVSSVGRSRQGGGLSEQFRKGTSLFSFLTRKKDGKRKSDPVKVQRERVRQFSVWFQEREKAKDREYLQRRRKREDKREEAKKLTGQLRFLYVPTSFLLFTGTLLLVMSIVPGIGSNTIFWKKREIFHVVGPVILGFGIIMLMVTEAILSHRKSHLARLHRMDDLKCEERRMAISQEPCKHQQKLLDTYFKSDRKCACRFDLVIGKKKPMVSVETQTDDILLVEFVQKTHGRGSFRKPKHKLCKMESVDSAAYSMESSATCFTDLYDADEEEDVQSILEEEGCPLILDANRQLSDIGFVPVVPKISHQTVGPVTNGIPSIVSPLPSNNIHEFQPYKLHTQPIKHFENVITDQSLSIPCEPFRDRANSEGLINQSFQRGISIDISDSESESVFPPPQQPNHAERHLQIPKPSTLNNSVPNLANTAVTSPLLCVDLDTATGRSSWTTFE</sequence>
<dbReference type="Proteomes" id="UP000242188">
    <property type="component" value="Unassembled WGS sequence"/>
</dbReference>
<dbReference type="AlphaFoldDB" id="A0A210QLC8"/>
<evidence type="ECO:0000313" key="4">
    <source>
        <dbReference type="Proteomes" id="UP000242188"/>
    </source>
</evidence>
<proteinExistence type="predicted"/>
<evidence type="ECO:0000313" key="3">
    <source>
        <dbReference type="EMBL" id="OWF49526.1"/>
    </source>
</evidence>
<keyword evidence="4" id="KW-1185">Reference proteome</keyword>
<accession>A0A210QLC8</accession>
<keyword evidence="2" id="KW-0812">Transmembrane</keyword>